<evidence type="ECO:0000256" key="5">
    <source>
        <dbReference type="ARBA" id="ARBA00023136"/>
    </source>
</evidence>
<dbReference type="PANTHER" id="PTHR10057:SF0">
    <property type="entry name" value="TRANSLOCATOR PROTEIN"/>
    <property type="match status" value="1"/>
</dbReference>
<keyword evidence="8" id="KW-1185">Reference proteome</keyword>
<gene>
    <name evidence="7" type="ORF">BC739_001403</name>
</gene>
<dbReference type="Pfam" id="PF03073">
    <property type="entry name" value="TspO_MBR"/>
    <property type="match status" value="1"/>
</dbReference>
<evidence type="ECO:0000256" key="1">
    <source>
        <dbReference type="ARBA" id="ARBA00004141"/>
    </source>
</evidence>
<keyword evidence="3 6" id="KW-0812">Transmembrane</keyword>
<keyword evidence="5 6" id="KW-0472">Membrane</keyword>
<accession>A0ABR6BBF5</accession>
<evidence type="ECO:0000256" key="6">
    <source>
        <dbReference type="SAM" id="Phobius"/>
    </source>
</evidence>
<evidence type="ECO:0000313" key="7">
    <source>
        <dbReference type="EMBL" id="MBA8924206.1"/>
    </source>
</evidence>
<feature type="transmembrane region" description="Helical" evidence="6">
    <location>
        <begin position="51"/>
        <end position="72"/>
    </location>
</feature>
<feature type="transmembrane region" description="Helical" evidence="6">
    <location>
        <begin position="109"/>
        <end position="130"/>
    </location>
</feature>
<dbReference type="EMBL" id="JACJID010000001">
    <property type="protein sequence ID" value="MBA8924206.1"/>
    <property type="molecule type" value="Genomic_DNA"/>
</dbReference>
<evidence type="ECO:0000256" key="4">
    <source>
        <dbReference type="ARBA" id="ARBA00022989"/>
    </source>
</evidence>
<sequence>MSTLPLRRQAGAGAVFALLVVLTAGTGVLSSTRTAQDYLALRQPSWAPPSWLFGPVWTLLYALIAVAGWLVWRRVAGTGRGRAALTVYGVQLLLNAAWTPIFFGARQFGVAFADIVLLWIAIGVTAGLFARLHRGAAALLVPYWLWTTFAAALNLAVWSLNP</sequence>
<evidence type="ECO:0000313" key="8">
    <source>
        <dbReference type="Proteomes" id="UP000517916"/>
    </source>
</evidence>
<protein>
    <submittedName>
        <fullName evidence="7">Tryptophan-rich sensory protein</fullName>
    </submittedName>
</protein>
<dbReference type="InterPro" id="IPR038330">
    <property type="entry name" value="TspO/MBR-related_sf"/>
</dbReference>
<proteinExistence type="inferred from homology"/>
<comment type="caution">
    <text evidence="7">The sequence shown here is derived from an EMBL/GenBank/DDBJ whole genome shotgun (WGS) entry which is preliminary data.</text>
</comment>
<comment type="similarity">
    <text evidence="2">Belongs to the TspO/BZRP family.</text>
</comment>
<evidence type="ECO:0000256" key="2">
    <source>
        <dbReference type="ARBA" id="ARBA00007524"/>
    </source>
</evidence>
<feature type="transmembrane region" description="Helical" evidence="6">
    <location>
        <begin position="84"/>
        <end position="103"/>
    </location>
</feature>
<feature type="transmembrane region" description="Helical" evidence="6">
    <location>
        <begin position="137"/>
        <end position="160"/>
    </location>
</feature>
<dbReference type="Proteomes" id="UP000517916">
    <property type="component" value="Unassembled WGS sequence"/>
</dbReference>
<dbReference type="Gene3D" id="1.20.1260.100">
    <property type="entry name" value="TspO/MBR protein"/>
    <property type="match status" value="1"/>
</dbReference>
<dbReference type="RefSeq" id="WP_182836646.1">
    <property type="nucleotide sequence ID" value="NZ_BAAABQ010000079.1"/>
</dbReference>
<dbReference type="PIRSF" id="PIRSF005859">
    <property type="entry name" value="PBR"/>
    <property type="match status" value="1"/>
</dbReference>
<organism evidence="7 8">
    <name type="scientific">Kutzneria viridogrisea</name>
    <dbReference type="NCBI Taxonomy" id="47990"/>
    <lineage>
        <taxon>Bacteria</taxon>
        <taxon>Bacillati</taxon>
        <taxon>Actinomycetota</taxon>
        <taxon>Actinomycetes</taxon>
        <taxon>Pseudonocardiales</taxon>
        <taxon>Pseudonocardiaceae</taxon>
        <taxon>Kutzneria</taxon>
    </lineage>
</organism>
<reference evidence="7 8" key="1">
    <citation type="submission" date="2020-08" db="EMBL/GenBank/DDBJ databases">
        <title>Genomic Encyclopedia of Archaeal and Bacterial Type Strains, Phase II (KMG-II): from individual species to whole genera.</title>
        <authorList>
            <person name="Goeker M."/>
        </authorList>
    </citation>
    <scope>NUCLEOTIDE SEQUENCE [LARGE SCALE GENOMIC DNA]</scope>
    <source>
        <strain evidence="7 8">DSM 43850</strain>
    </source>
</reference>
<keyword evidence="4 6" id="KW-1133">Transmembrane helix</keyword>
<dbReference type="InterPro" id="IPR004307">
    <property type="entry name" value="TspO_MBR"/>
</dbReference>
<evidence type="ECO:0000256" key="3">
    <source>
        <dbReference type="ARBA" id="ARBA00022692"/>
    </source>
</evidence>
<dbReference type="PANTHER" id="PTHR10057">
    <property type="entry name" value="PERIPHERAL-TYPE BENZODIAZEPINE RECEPTOR"/>
    <property type="match status" value="1"/>
</dbReference>
<dbReference type="CDD" id="cd15904">
    <property type="entry name" value="TSPO_MBR"/>
    <property type="match status" value="1"/>
</dbReference>
<comment type="subcellular location">
    <subcellularLocation>
        <location evidence="1">Membrane</location>
        <topology evidence="1">Multi-pass membrane protein</topology>
    </subcellularLocation>
</comment>
<name>A0ABR6BBF5_9PSEU</name>